<evidence type="ECO:0000313" key="1">
    <source>
        <dbReference type="EMBL" id="KAI8425520.1"/>
    </source>
</evidence>
<comment type="caution">
    <text evidence="1">The sequence shown here is derived from an EMBL/GenBank/DDBJ whole genome shotgun (WGS) entry which is preliminary data.</text>
</comment>
<name>A0ACC0JMY7_CHOFU</name>
<evidence type="ECO:0000313" key="2">
    <source>
        <dbReference type="Proteomes" id="UP001064048"/>
    </source>
</evidence>
<dbReference type="Proteomes" id="UP001064048">
    <property type="component" value="Chromosome 19"/>
</dbReference>
<protein>
    <submittedName>
        <fullName evidence="1">Uncharacterized protein</fullName>
    </submittedName>
</protein>
<reference evidence="1 2" key="1">
    <citation type="journal article" date="2022" name="Genome Biol. Evol.">
        <title>The Spruce Budworm Genome: Reconstructing the Evolutionary History of Antifreeze Proteins.</title>
        <authorList>
            <person name="Beliveau C."/>
            <person name="Gagne P."/>
            <person name="Picq S."/>
            <person name="Vernygora O."/>
            <person name="Keeling C.I."/>
            <person name="Pinkney K."/>
            <person name="Doucet D."/>
            <person name="Wen F."/>
            <person name="Johnston J.S."/>
            <person name="Maaroufi H."/>
            <person name="Boyle B."/>
            <person name="Laroche J."/>
            <person name="Dewar K."/>
            <person name="Juretic N."/>
            <person name="Blackburn G."/>
            <person name="Nisole A."/>
            <person name="Brunet B."/>
            <person name="Brandao M."/>
            <person name="Lumley L."/>
            <person name="Duan J."/>
            <person name="Quan G."/>
            <person name="Lucarotti C.J."/>
            <person name="Roe A.D."/>
            <person name="Sperling F.A.H."/>
            <person name="Levesque R.C."/>
            <person name="Cusson M."/>
        </authorList>
    </citation>
    <scope>NUCLEOTIDE SEQUENCE [LARGE SCALE GENOMIC DNA]</scope>
    <source>
        <strain evidence="1">Glfc:IPQL:Cfum</strain>
    </source>
</reference>
<organism evidence="1 2">
    <name type="scientific">Choristoneura fumiferana</name>
    <name type="common">Spruce budworm moth</name>
    <name type="synonym">Archips fumiferana</name>
    <dbReference type="NCBI Taxonomy" id="7141"/>
    <lineage>
        <taxon>Eukaryota</taxon>
        <taxon>Metazoa</taxon>
        <taxon>Ecdysozoa</taxon>
        <taxon>Arthropoda</taxon>
        <taxon>Hexapoda</taxon>
        <taxon>Insecta</taxon>
        <taxon>Pterygota</taxon>
        <taxon>Neoptera</taxon>
        <taxon>Endopterygota</taxon>
        <taxon>Lepidoptera</taxon>
        <taxon>Glossata</taxon>
        <taxon>Ditrysia</taxon>
        <taxon>Tortricoidea</taxon>
        <taxon>Tortricidae</taxon>
        <taxon>Tortricinae</taxon>
        <taxon>Choristoneura</taxon>
    </lineage>
</organism>
<dbReference type="EMBL" id="CM046119">
    <property type="protein sequence ID" value="KAI8425520.1"/>
    <property type="molecule type" value="Genomic_DNA"/>
</dbReference>
<keyword evidence="2" id="KW-1185">Reference proteome</keyword>
<proteinExistence type="predicted"/>
<sequence>MVIDENEARLRVRFPLNCEKRRNYKFDIAAVGCDGSYSNTSHSQHGAPGLREVPQPHPVGGTGPLALFPVARLEACSSDERCPGVTRIQAAVTLQASRAGSGCDRDTFGPENCRSAAEPRSWQRMG</sequence>
<accession>A0ACC0JMY7</accession>
<gene>
    <name evidence="1" type="ORF">MSG28_011347</name>
</gene>